<dbReference type="Gene3D" id="6.10.140.2220">
    <property type="match status" value="1"/>
</dbReference>
<feature type="domain" description="MYND-type" evidence="4">
    <location>
        <begin position="35"/>
        <end position="72"/>
    </location>
</feature>
<keyword evidence="2" id="KW-0863">Zinc-finger</keyword>
<dbReference type="PROSITE" id="PS50865">
    <property type="entry name" value="ZF_MYND_2"/>
    <property type="match status" value="1"/>
</dbReference>
<proteinExistence type="predicted"/>
<reference evidence="5" key="1">
    <citation type="journal article" date="2020" name="Nature">
        <title>Giant virus diversity and host interactions through global metagenomics.</title>
        <authorList>
            <person name="Schulz F."/>
            <person name="Roux S."/>
            <person name="Paez-Espino D."/>
            <person name="Jungbluth S."/>
            <person name="Walsh D.A."/>
            <person name="Denef V.J."/>
            <person name="McMahon K.D."/>
            <person name="Konstantinidis K.T."/>
            <person name="Eloe-Fadrosh E.A."/>
            <person name="Kyrpides N.C."/>
            <person name="Woyke T."/>
        </authorList>
    </citation>
    <scope>NUCLEOTIDE SEQUENCE</scope>
    <source>
        <strain evidence="5">GVMAG-M-3300023184-186</strain>
    </source>
</reference>
<dbReference type="PANTHER" id="PTHR10237:SF14">
    <property type="entry name" value="MYND-TYPE DOMAIN-CONTAINING PROTEIN"/>
    <property type="match status" value="1"/>
</dbReference>
<dbReference type="Pfam" id="PF01753">
    <property type="entry name" value="zf-MYND"/>
    <property type="match status" value="1"/>
</dbReference>
<dbReference type="InterPro" id="IPR024119">
    <property type="entry name" value="TF_DEAF-1"/>
</dbReference>
<evidence type="ECO:0000313" key="5">
    <source>
        <dbReference type="EMBL" id="QHT86249.1"/>
    </source>
</evidence>
<sequence length="87" mass="10048">MSEEDINSNMDTILNRVDEEIKKYVAESADKIHSCKNCNIETTEFRCGKCQKAYYCSKECQVENWKTHKPACKKFCKQKNDTSGDAL</sequence>
<dbReference type="InterPro" id="IPR002893">
    <property type="entry name" value="Znf_MYND"/>
</dbReference>
<keyword evidence="1" id="KW-0479">Metal-binding</keyword>
<evidence type="ECO:0000256" key="2">
    <source>
        <dbReference type="ARBA" id="ARBA00022771"/>
    </source>
</evidence>
<evidence type="ECO:0000256" key="3">
    <source>
        <dbReference type="ARBA" id="ARBA00022833"/>
    </source>
</evidence>
<dbReference type="PANTHER" id="PTHR10237">
    <property type="entry name" value="DEFORMED EPIDERMAL AUTOREGULATORY FACTOR 1 HOMOLOG SUPPRESSIN"/>
    <property type="match status" value="1"/>
</dbReference>
<dbReference type="AlphaFoldDB" id="A0A6C0I0E5"/>
<keyword evidence="3" id="KW-0862">Zinc</keyword>
<evidence type="ECO:0000259" key="4">
    <source>
        <dbReference type="PROSITE" id="PS50865"/>
    </source>
</evidence>
<dbReference type="GO" id="GO:0005634">
    <property type="term" value="C:nucleus"/>
    <property type="evidence" value="ECO:0007669"/>
    <property type="project" value="TreeGrafter"/>
</dbReference>
<dbReference type="SUPFAM" id="SSF144232">
    <property type="entry name" value="HIT/MYND zinc finger-like"/>
    <property type="match status" value="1"/>
</dbReference>
<evidence type="ECO:0000256" key="1">
    <source>
        <dbReference type="ARBA" id="ARBA00022723"/>
    </source>
</evidence>
<dbReference type="GO" id="GO:0000981">
    <property type="term" value="F:DNA-binding transcription factor activity, RNA polymerase II-specific"/>
    <property type="evidence" value="ECO:0007669"/>
    <property type="project" value="TreeGrafter"/>
</dbReference>
<name>A0A6C0I0E5_9ZZZZ</name>
<dbReference type="GO" id="GO:0008270">
    <property type="term" value="F:zinc ion binding"/>
    <property type="evidence" value="ECO:0007669"/>
    <property type="project" value="UniProtKB-KW"/>
</dbReference>
<accession>A0A6C0I0E5</accession>
<dbReference type="EMBL" id="MN740065">
    <property type="protein sequence ID" value="QHT86249.1"/>
    <property type="molecule type" value="Genomic_DNA"/>
</dbReference>
<organism evidence="5">
    <name type="scientific">viral metagenome</name>
    <dbReference type="NCBI Taxonomy" id="1070528"/>
    <lineage>
        <taxon>unclassified sequences</taxon>
        <taxon>metagenomes</taxon>
        <taxon>organismal metagenomes</taxon>
    </lineage>
</organism>
<protein>
    <recommendedName>
        <fullName evidence="4">MYND-type domain-containing protein</fullName>
    </recommendedName>
</protein>